<feature type="compositionally biased region" description="Polar residues" evidence="1">
    <location>
        <begin position="380"/>
        <end position="394"/>
    </location>
</feature>
<feature type="compositionally biased region" description="Basic and acidic residues" evidence="1">
    <location>
        <begin position="891"/>
        <end position="910"/>
    </location>
</feature>
<feature type="region of interest" description="Disordered" evidence="1">
    <location>
        <begin position="1550"/>
        <end position="1574"/>
    </location>
</feature>
<feature type="compositionally biased region" description="Low complexity" evidence="1">
    <location>
        <begin position="845"/>
        <end position="855"/>
    </location>
</feature>
<name>A0A7R9IXJ7_TIMCA</name>
<feature type="region of interest" description="Disordered" evidence="1">
    <location>
        <begin position="29"/>
        <end position="50"/>
    </location>
</feature>
<feature type="region of interest" description="Disordered" evidence="1">
    <location>
        <begin position="2482"/>
        <end position="2501"/>
    </location>
</feature>
<feature type="region of interest" description="Disordered" evidence="1">
    <location>
        <begin position="604"/>
        <end position="669"/>
    </location>
</feature>
<feature type="compositionally biased region" description="Basic and acidic residues" evidence="1">
    <location>
        <begin position="1085"/>
        <end position="1099"/>
    </location>
</feature>
<feature type="region of interest" description="Disordered" evidence="1">
    <location>
        <begin position="498"/>
        <end position="519"/>
    </location>
</feature>
<organism evidence="3">
    <name type="scientific">Timema californicum</name>
    <name type="common">California timema</name>
    <name type="synonym">Walking stick</name>
    <dbReference type="NCBI Taxonomy" id="61474"/>
    <lineage>
        <taxon>Eukaryota</taxon>
        <taxon>Metazoa</taxon>
        <taxon>Ecdysozoa</taxon>
        <taxon>Arthropoda</taxon>
        <taxon>Hexapoda</taxon>
        <taxon>Insecta</taxon>
        <taxon>Pterygota</taxon>
        <taxon>Neoptera</taxon>
        <taxon>Polyneoptera</taxon>
        <taxon>Phasmatodea</taxon>
        <taxon>Timematodea</taxon>
        <taxon>Timematoidea</taxon>
        <taxon>Timematidae</taxon>
        <taxon>Timema</taxon>
    </lineage>
</organism>
<feature type="compositionally biased region" description="Polar residues" evidence="1">
    <location>
        <begin position="1119"/>
        <end position="1129"/>
    </location>
</feature>
<dbReference type="SMART" id="SM00233">
    <property type="entry name" value="PH"/>
    <property type="match status" value="1"/>
</dbReference>
<proteinExistence type="predicted"/>
<feature type="compositionally biased region" description="Polar residues" evidence="1">
    <location>
        <begin position="1200"/>
        <end position="1211"/>
    </location>
</feature>
<evidence type="ECO:0000256" key="1">
    <source>
        <dbReference type="SAM" id="MobiDB-lite"/>
    </source>
</evidence>
<feature type="compositionally biased region" description="Low complexity" evidence="1">
    <location>
        <begin position="643"/>
        <end position="659"/>
    </location>
</feature>
<protein>
    <submittedName>
        <fullName evidence="3">(California timema) hypothetical protein</fullName>
    </submittedName>
</protein>
<dbReference type="PANTHER" id="PTHR12752">
    <property type="entry name" value="PHOSPHOINOSITOL 3-PHOSPHATE-BINDING PROTEIN"/>
    <property type="match status" value="1"/>
</dbReference>
<evidence type="ECO:0000313" key="3">
    <source>
        <dbReference type="EMBL" id="CAD7568726.1"/>
    </source>
</evidence>
<accession>A0A7R9IXJ7</accession>
<feature type="region of interest" description="Disordered" evidence="1">
    <location>
        <begin position="835"/>
        <end position="910"/>
    </location>
</feature>
<dbReference type="Gene3D" id="2.30.29.30">
    <property type="entry name" value="Pleckstrin-homology domain (PH domain)/Phosphotyrosine-binding domain (PTB)"/>
    <property type="match status" value="2"/>
</dbReference>
<dbReference type="Pfam" id="PF00169">
    <property type="entry name" value="PH"/>
    <property type="match status" value="2"/>
</dbReference>
<feature type="compositionally biased region" description="Basic and acidic residues" evidence="1">
    <location>
        <begin position="2554"/>
        <end position="2563"/>
    </location>
</feature>
<feature type="region of interest" description="Disordered" evidence="1">
    <location>
        <begin position="1487"/>
        <end position="1507"/>
    </location>
</feature>
<feature type="compositionally biased region" description="Polar residues" evidence="1">
    <location>
        <begin position="926"/>
        <end position="947"/>
    </location>
</feature>
<feature type="compositionally biased region" description="Pro residues" evidence="1">
    <location>
        <begin position="1914"/>
        <end position="1925"/>
    </location>
</feature>
<dbReference type="PANTHER" id="PTHR12752:SF9">
    <property type="entry name" value="KRAMER, ISOFORM I"/>
    <property type="match status" value="1"/>
</dbReference>
<evidence type="ECO:0000259" key="2">
    <source>
        <dbReference type="PROSITE" id="PS50003"/>
    </source>
</evidence>
<feature type="region of interest" description="Disordered" evidence="1">
    <location>
        <begin position="342"/>
        <end position="435"/>
    </location>
</feature>
<dbReference type="InterPro" id="IPR001849">
    <property type="entry name" value="PH_domain"/>
</dbReference>
<feature type="region of interest" description="Disordered" evidence="1">
    <location>
        <begin position="926"/>
        <end position="1160"/>
    </location>
</feature>
<feature type="region of interest" description="Disordered" evidence="1">
    <location>
        <begin position="1975"/>
        <end position="2012"/>
    </location>
</feature>
<feature type="region of interest" description="Disordered" evidence="1">
    <location>
        <begin position="1200"/>
        <end position="1226"/>
    </location>
</feature>
<feature type="compositionally biased region" description="Low complexity" evidence="1">
    <location>
        <begin position="622"/>
        <end position="634"/>
    </location>
</feature>
<dbReference type="InterPro" id="IPR011993">
    <property type="entry name" value="PH-like_dom_sf"/>
</dbReference>
<reference evidence="3" key="1">
    <citation type="submission" date="2020-11" db="EMBL/GenBank/DDBJ databases">
        <authorList>
            <person name="Tran Van P."/>
        </authorList>
    </citation>
    <scope>NUCLEOTIDE SEQUENCE</scope>
</reference>
<gene>
    <name evidence="3" type="ORF">TCMB3V08_LOCUS1481</name>
</gene>
<feature type="region of interest" description="Disordered" evidence="1">
    <location>
        <begin position="2207"/>
        <end position="2226"/>
    </location>
</feature>
<feature type="compositionally biased region" description="Basic and acidic residues" evidence="1">
    <location>
        <begin position="1214"/>
        <end position="1226"/>
    </location>
</feature>
<dbReference type="SUPFAM" id="SSF50729">
    <property type="entry name" value="PH domain-like"/>
    <property type="match status" value="2"/>
</dbReference>
<feature type="compositionally biased region" description="Polar residues" evidence="1">
    <location>
        <begin position="1145"/>
        <end position="1157"/>
    </location>
</feature>
<dbReference type="PROSITE" id="PS50003">
    <property type="entry name" value="PH_DOMAIN"/>
    <property type="match status" value="1"/>
</dbReference>
<feature type="compositionally biased region" description="Polar residues" evidence="1">
    <location>
        <begin position="1061"/>
        <end position="1083"/>
    </location>
</feature>
<feature type="compositionally biased region" description="Polar residues" evidence="1">
    <location>
        <begin position="604"/>
        <end position="621"/>
    </location>
</feature>
<feature type="region of interest" description="Disordered" evidence="1">
    <location>
        <begin position="1902"/>
        <end position="1931"/>
    </location>
</feature>
<feature type="domain" description="PH" evidence="2">
    <location>
        <begin position="60"/>
        <end position="321"/>
    </location>
</feature>
<feature type="compositionally biased region" description="Polar residues" evidence="1">
    <location>
        <begin position="1982"/>
        <end position="1993"/>
    </location>
</feature>
<feature type="compositionally biased region" description="Basic and acidic residues" evidence="1">
    <location>
        <begin position="964"/>
        <end position="979"/>
    </location>
</feature>
<feature type="compositionally biased region" description="Low complexity" evidence="1">
    <location>
        <begin position="1565"/>
        <end position="1574"/>
    </location>
</feature>
<feature type="region of interest" description="Disordered" evidence="1">
    <location>
        <begin position="1810"/>
        <end position="1871"/>
    </location>
</feature>
<feature type="region of interest" description="Disordered" evidence="1">
    <location>
        <begin position="2554"/>
        <end position="2574"/>
    </location>
</feature>
<feature type="region of interest" description="Disordered" evidence="1">
    <location>
        <begin position="2617"/>
        <end position="2637"/>
    </location>
</feature>
<dbReference type="EMBL" id="OE179408">
    <property type="protein sequence ID" value="CAD7568726.1"/>
    <property type="molecule type" value="Genomic_DNA"/>
</dbReference>
<feature type="compositionally biased region" description="Basic and acidic residues" evidence="1">
    <location>
        <begin position="856"/>
        <end position="865"/>
    </location>
</feature>
<feature type="compositionally biased region" description="Basic and acidic residues" evidence="1">
    <location>
        <begin position="1843"/>
        <end position="1867"/>
    </location>
</feature>
<sequence length="2637" mass="294961">MHTLGHTRPDAQVRSSVCGFQGTLLPGPASQHNVVGRRKSGGGGTTQLRSPVVKRPASAPVALQGWLHKQGSEGLMLWKKRWFVLSEYCLFYYKGQEEEKLLGSILLYSYMSGGREATGLHPAVFLHVIVSCCYRSRGREAAGLHPAVRGKRSYWAPSCCIPTCNSVMLLQVKRKRSCWAPSCCILTCNSAMLLQVRGKRSCWSPSCCIPICNSAMLLKVRGKRSCWDPSCCIPTCNSAMLLKVRGKRSCWAPSCCQGEEKLLGSILLPSYKVSPCSAADDRVYRKFSFKAEHANMRTYYFSADSRELMVQWMNALSLASILQEGGSWEERQSARPSFSSVSSLLNQSADDSDSGFHGYRSRPGANKQSAVDEGKDAASAQLSTSHDSAVSNGWSGPRPSPQGVYHQPLYANAPPKPRRMGGEYEDCGTVSSPDVTLSAGDTGVVKKAENECLLGPEGYSARVAQPQQPVRNVPGGVDVVRYHYQSSQRPHLVAVAPSAERRTPDTYGRSNSTTPGVKAIRGGDYEDVYNCDSASGDSVTHVYRRPSGQVAYIKGAGPPLSIHHKPTYPGRHALPLQNIAQPMPLAPAIVGYNYTDYRYASGTPSHDPSLTTSTAQPSYYLTTPTHQQPTNQQPTHHHHHHQSVQQQPPAVPPHQVQTTRHPPRPHSADFLDYDAKRYYQYQGYHTTPLPYSRHVVHKDHSVYGSVGTSNCAEPQASRAKLQRPKSSLDVMPSADIVGNDGYYWSEEHYAQKMRQSSTYLHQTPPAIHHRNQSSSSRATTPSVRLTTPLGVNTIDGGMVSQPAIAPMGGVSSGGSVNSENAGVVMRHPKRVELVPTEAGMRSPSRQQYQQQQQQRRWSEYTDPRTDGQFMRSASARLPRQKYEENEDSQGEEQRKRSTSDTREGEKKIQQVEESMKRLLEWKQRMLQSPLSRKPSGSSTRGTAQNELSKYYKQQVLRELANQEARLRDESRSSREESRGSRRRVQQDDNTSVYGRSSGRSRSQDGRRSSTSINRYNSYSSDDEELGDIRKARKRVRRPSQAGRSRQSSAEGKPSRRHHSTVPPQNATSARSTTSYENVTMTPKTTRRESHKIETSEIRKLKNSSNPMRFEEIPPDVDYGNQSSYTVNSRNKPKTKKNDFHEGKISLQNSEPLQSSSKPIKRNDLIGVKSISQESDKNMSYISPFRHYKYPDSYLRNGNWAQKSSGESTGYPSLQDDRCSNGKHSDSGYDTLQARRVFPADETVESLLKFQKNDSIKHTEFVYPAQWDGDRKDDRWKSKIDESQLVKEFTYEYISPKKSIVDDKKSVSSSRKAETPPKNIVQNRIKAFEVDKEESSQQMTKETFQMQEPLKMSPPMYQPNEAHVSCLKNVDGGNAEVDVSTSSGIINKSELRNFIFGDTPTIVHSNTVTNKLVSSKDNAKYAQKDLSSIINCSKIPGKNSKSVKDLLADFERKSQIMKEKQAAENEKSSEDGHGRRFVFSDTETLLYDTSSDAEGDRSRATPVLTTNPCSESHIYQSYTDEDDDKDEEVAAVLGKRERFFSSCRDLGRNRDPDYYGERRRRRRSSRASTATTDATGSDDLEVIMTTGYLRLSMAESLVTHEDSDSVCSTPILQKCDSESKAENDNTKKEIDKDNIMTVIEEHYVPMTPKKAVLAPPDTFGIPKSPTASQTIIMENIFGIGVECEESSYVEMTEEGFVRSLLAPDTNSSFLPKFDLRRLNSNDTNNTYATPDGPNYCEIGALANGNTGHSHYELLYRSPSHYEPVYMEVSPLSESLKICEIDSNKLEEKYNINETSGSFMKKVNSEKLISGTEDGINLSPPTPPRVSLPDILNSSNAALQNKPPGKSDRDSSDADDEASKDLDSLDAPRHPRFSLSDTFRPASYYLGASSISGRAMMVIGGVTTEHHDSSDSDLVSPPPIPTSPPPLDELDNSLDLQDSSLEIKKQFRIPTKTTNNAIVNDDRDEINKQLDIQNKLLESKKPHNSSNEVPSSGSDSVELRHSSRRNMSLDSSLKRRAVSDDVIGSLEDYHFLLDVPYPDRRSGSDLDSIGSRSGFAINVDDRLSLDIDLYLEELQTRDIHNTGFISKDLKYGCDKPIARGTLPTNDNKQTSSNNVPCTDDLPFLLSHNENGALNVARYRGRFSDPVNPQREDIEYLSEINKRRHSSPYKQAARPLVEEEVHYENLHIIPPPPEHASKVGDVEHKPVTGDELYPRSNATNEKPVDTNAASVEGNSTSVLESTFKRGLMSENDDQQQAGAPYYYSDLLKYEDGFASSTSEKSLNSTRGLAGYPHTAASFSGQSYRVNNSSRIQPLNNQRGHSSENIAIKRNDIGRKVNPINHVASYISSQQQNIETSEDEARRLAEELRATTVHFLGGDIWEEDALWRESLRRVSLRHTRSLDNLDGFKGRSNSQLSNISVATSSTLVQNAYSGRQSVDLLSSGAPRVKVSRDVIYVNECMARGPFRSHLFDQTRQREHLIDERKHGKMGQSQNNHLTNNDGVQEDDGIHYERLTRQHEKTRSKHECFEGYPKNIDRQIFCKDDLILERNFSQKESHVTRPFLEESNHTSQPPPPESFEIDREKLRQWDLMSSAPLLQREMQGVRGMLGGVVPQGWGEGWCRRGGRGEQPPRVPTSATYRL</sequence>
<feature type="compositionally biased region" description="Polar residues" evidence="1">
    <location>
        <begin position="2486"/>
        <end position="2498"/>
    </location>
</feature>